<feature type="compositionally biased region" description="Polar residues" evidence="8">
    <location>
        <begin position="89"/>
        <end position="102"/>
    </location>
</feature>
<comment type="subcellular location">
    <subcellularLocation>
        <location evidence="7">Cell outer membrane</location>
        <topology evidence="7">Lipid-anchor</topology>
    </subcellularLocation>
</comment>
<dbReference type="PANTHER" id="PTHR30203">
    <property type="entry name" value="OUTER MEMBRANE CATION EFFLUX PROTEIN"/>
    <property type="match status" value="1"/>
</dbReference>
<comment type="caution">
    <text evidence="9">The sequence shown here is derived from an EMBL/GenBank/DDBJ whole genome shotgun (WGS) entry which is preliminary data.</text>
</comment>
<evidence type="ECO:0000256" key="8">
    <source>
        <dbReference type="SAM" id="MobiDB-lite"/>
    </source>
</evidence>
<proteinExistence type="inferred from homology"/>
<evidence type="ECO:0000313" key="9">
    <source>
        <dbReference type="EMBL" id="GGC98802.1"/>
    </source>
</evidence>
<protein>
    <submittedName>
        <fullName evidence="9">RND transporter</fullName>
    </submittedName>
</protein>
<evidence type="ECO:0000256" key="5">
    <source>
        <dbReference type="ARBA" id="ARBA00023237"/>
    </source>
</evidence>
<keyword evidence="10" id="KW-1185">Reference proteome</keyword>
<keyword evidence="2 7" id="KW-1134">Transmembrane beta strand</keyword>
<evidence type="ECO:0000256" key="7">
    <source>
        <dbReference type="RuleBase" id="RU362097"/>
    </source>
</evidence>
<dbReference type="PANTHER" id="PTHR30203:SF33">
    <property type="entry name" value="BLR4455 PROTEIN"/>
    <property type="match status" value="1"/>
</dbReference>
<comment type="similarity">
    <text evidence="1 7">Belongs to the outer membrane factor (OMF) (TC 1.B.17) family.</text>
</comment>
<dbReference type="Gene3D" id="2.20.200.10">
    <property type="entry name" value="Outer membrane efflux proteins (OEP)"/>
    <property type="match status" value="1"/>
</dbReference>
<keyword evidence="4 7" id="KW-0564">Palmitate</keyword>
<dbReference type="NCBIfam" id="TIGR01845">
    <property type="entry name" value="outer_NodT"/>
    <property type="match status" value="1"/>
</dbReference>
<dbReference type="Proteomes" id="UP000638188">
    <property type="component" value="Unassembled WGS sequence"/>
</dbReference>
<dbReference type="RefSeq" id="WP_150278475.1">
    <property type="nucleotide sequence ID" value="NZ_BMFF01000003.1"/>
</dbReference>
<organism evidence="9 10">
    <name type="scientific">Halopseudomonas salina</name>
    <dbReference type="NCBI Taxonomy" id="1323744"/>
    <lineage>
        <taxon>Bacteria</taxon>
        <taxon>Pseudomonadati</taxon>
        <taxon>Pseudomonadota</taxon>
        <taxon>Gammaproteobacteria</taxon>
        <taxon>Pseudomonadales</taxon>
        <taxon>Pseudomonadaceae</taxon>
        <taxon>Halopseudomonas</taxon>
    </lineage>
</organism>
<keyword evidence="5" id="KW-0998">Cell outer membrane</keyword>
<gene>
    <name evidence="9" type="ORF">GCM10007418_17640</name>
</gene>
<dbReference type="InterPro" id="IPR003423">
    <property type="entry name" value="OMP_efflux"/>
</dbReference>
<dbReference type="InterPro" id="IPR010131">
    <property type="entry name" value="MdtP/NodT-like"/>
</dbReference>
<accession>A0ABQ1PKF2</accession>
<dbReference type="PROSITE" id="PS51257">
    <property type="entry name" value="PROKAR_LIPOPROTEIN"/>
    <property type="match status" value="1"/>
</dbReference>
<reference evidence="10" key="1">
    <citation type="journal article" date="2019" name="Int. J. Syst. Evol. Microbiol.">
        <title>The Global Catalogue of Microorganisms (GCM) 10K type strain sequencing project: providing services to taxonomists for standard genome sequencing and annotation.</title>
        <authorList>
            <consortium name="The Broad Institute Genomics Platform"/>
            <consortium name="The Broad Institute Genome Sequencing Center for Infectious Disease"/>
            <person name="Wu L."/>
            <person name="Ma J."/>
        </authorList>
    </citation>
    <scope>NUCLEOTIDE SEQUENCE [LARGE SCALE GENOMIC DNA]</scope>
    <source>
        <strain evidence="10">CGMCC 1.12482</strain>
    </source>
</reference>
<feature type="signal peptide" evidence="7">
    <location>
        <begin position="1"/>
        <end position="21"/>
    </location>
</feature>
<sequence length="463" mass="49982">MLTRSFLILLPGLLLGGCSLTTPMPEQTLVVPKQWNAPVAGHAWPEADWWRQYQSPALETLLARATAGNLDLASAASRLRQAEAQLRQTRASQLPQLNASTDVSRRGDSDTSTSAYGAALTTRYELDFWGRNEATTNAARATLLASEYDAQTLAISIQATVVSNWLQTLENRQRLALTRSSLANAERVLNLVETRYRFGAADSLEVSQQRTLVAQLRASLPGLEQQSLQLRNSLALLLGQAPDAQLPAGENLTDVAVPLIGAGLPAELLNRRPDIRASEARLVAANANVTVARAALFPSIALTGQLGAQSAALGTLLSSSATGWTLAAGLAQSIFDGGALKAQVELSRARQEELLIDYRRTLLIALGEADTALGAAQQARLRFQFLELATSEAERAFNLAEIRYRAGSIDLVSLLDTQRTWYQSQDTLIQQRAIVLLASVDLFRALGGGWREPGVLYGASMVR</sequence>
<dbReference type="SUPFAM" id="SSF56954">
    <property type="entry name" value="Outer membrane efflux proteins (OEP)"/>
    <property type="match status" value="1"/>
</dbReference>
<dbReference type="Pfam" id="PF02321">
    <property type="entry name" value="OEP"/>
    <property type="match status" value="2"/>
</dbReference>
<evidence type="ECO:0000256" key="4">
    <source>
        <dbReference type="ARBA" id="ARBA00023139"/>
    </source>
</evidence>
<dbReference type="EMBL" id="BMFF01000003">
    <property type="protein sequence ID" value="GGC98802.1"/>
    <property type="molecule type" value="Genomic_DNA"/>
</dbReference>
<keyword evidence="3 7" id="KW-0812">Transmembrane</keyword>
<evidence type="ECO:0000256" key="3">
    <source>
        <dbReference type="ARBA" id="ARBA00022692"/>
    </source>
</evidence>
<evidence type="ECO:0000256" key="2">
    <source>
        <dbReference type="ARBA" id="ARBA00022452"/>
    </source>
</evidence>
<keyword evidence="7" id="KW-0472">Membrane</keyword>
<evidence type="ECO:0000313" key="10">
    <source>
        <dbReference type="Proteomes" id="UP000638188"/>
    </source>
</evidence>
<name>A0ABQ1PKF2_9GAMM</name>
<evidence type="ECO:0000256" key="1">
    <source>
        <dbReference type="ARBA" id="ARBA00007613"/>
    </source>
</evidence>
<evidence type="ECO:0000256" key="6">
    <source>
        <dbReference type="ARBA" id="ARBA00023288"/>
    </source>
</evidence>
<feature type="chain" id="PRO_5044966307" evidence="7">
    <location>
        <begin position="22"/>
        <end position="463"/>
    </location>
</feature>
<feature type="region of interest" description="Disordered" evidence="8">
    <location>
        <begin position="89"/>
        <end position="114"/>
    </location>
</feature>
<keyword evidence="6 7" id="KW-0449">Lipoprotein</keyword>
<dbReference type="Gene3D" id="1.20.1600.10">
    <property type="entry name" value="Outer membrane efflux proteins (OEP)"/>
    <property type="match status" value="1"/>
</dbReference>
<keyword evidence="7" id="KW-0732">Signal</keyword>